<dbReference type="Proteomes" id="UP000789396">
    <property type="component" value="Unassembled WGS sequence"/>
</dbReference>
<dbReference type="EMBL" id="CAJVPZ010003262">
    <property type="protein sequence ID" value="CAG8527683.1"/>
    <property type="molecule type" value="Genomic_DNA"/>
</dbReference>
<dbReference type="OrthoDB" id="2478678at2759"/>
<name>A0A9N9AGE6_9GLOM</name>
<accession>A0A9N9AGE6</accession>
<evidence type="ECO:0000313" key="1">
    <source>
        <dbReference type="EMBL" id="CAG8527683.1"/>
    </source>
</evidence>
<comment type="caution">
    <text evidence="1">The sequence shown here is derived from an EMBL/GenBank/DDBJ whole genome shotgun (WGS) entry which is preliminary data.</text>
</comment>
<gene>
    <name evidence="1" type="ORF">RFULGI_LOCUS3648</name>
</gene>
<sequence>MASSGQTSEITNNLGKRCFHCDKYKNYADFTCQIGSKMKIKKKSKAVSYDDNKSDSTIIKDMTDDDCVEAIIVDKEDGAWFNLKDLENLVSNCFENTDENDQVNFSGTFKFDDELIDYLSSKNQESDEEKIYHNIAEFLLLPIESGSHYYWELRKIYVHKKNNQLVGEATVHLGCVQREDLKRSRPDSKIVKKIVEARAPIERYSCGESIKLNIDINKCQTKISIEHLITHSYPTHRENNLPQDAIAWISRNTNRSHKKIDLYRMLGAEGLIDPNIHTYQQVL</sequence>
<reference evidence="1" key="1">
    <citation type="submission" date="2021-06" db="EMBL/GenBank/DDBJ databases">
        <authorList>
            <person name="Kallberg Y."/>
            <person name="Tangrot J."/>
            <person name="Rosling A."/>
        </authorList>
    </citation>
    <scope>NUCLEOTIDE SEQUENCE</scope>
    <source>
        <strain evidence="1">IN212</strain>
    </source>
</reference>
<organism evidence="1 2">
    <name type="scientific">Racocetra fulgida</name>
    <dbReference type="NCBI Taxonomy" id="60492"/>
    <lineage>
        <taxon>Eukaryota</taxon>
        <taxon>Fungi</taxon>
        <taxon>Fungi incertae sedis</taxon>
        <taxon>Mucoromycota</taxon>
        <taxon>Glomeromycotina</taxon>
        <taxon>Glomeromycetes</taxon>
        <taxon>Diversisporales</taxon>
        <taxon>Gigasporaceae</taxon>
        <taxon>Racocetra</taxon>
    </lineage>
</organism>
<protein>
    <submittedName>
        <fullName evidence="1">3813_t:CDS:1</fullName>
    </submittedName>
</protein>
<dbReference type="AlphaFoldDB" id="A0A9N9AGE6"/>
<evidence type="ECO:0000313" key="2">
    <source>
        <dbReference type="Proteomes" id="UP000789396"/>
    </source>
</evidence>
<proteinExistence type="predicted"/>
<keyword evidence="2" id="KW-1185">Reference proteome</keyword>